<evidence type="ECO:0000313" key="4">
    <source>
        <dbReference type="Proteomes" id="UP000036923"/>
    </source>
</evidence>
<organism evidence="3 4">
    <name type="scientific">Pseudobacteroides cellulosolvens ATCC 35603 = DSM 2933</name>
    <dbReference type="NCBI Taxonomy" id="398512"/>
    <lineage>
        <taxon>Bacteria</taxon>
        <taxon>Bacillati</taxon>
        <taxon>Bacillota</taxon>
        <taxon>Clostridia</taxon>
        <taxon>Eubacteriales</taxon>
        <taxon>Oscillospiraceae</taxon>
        <taxon>Pseudobacteroides</taxon>
    </lineage>
</organism>
<gene>
    <name evidence="3" type="ORF">Bccel_3906</name>
</gene>
<dbReference type="Proteomes" id="UP000036923">
    <property type="component" value="Unassembled WGS sequence"/>
</dbReference>
<evidence type="ECO:0000256" key="1">
    <source>
        <dbReference type="ARBA" id="ARBA00008007"/>
    </source>
</evidence>
<dbReference type="GO" id="GO:0016757">
    <property type="term" value="F:glycosyltransferase activity"/>
    <property type="evidence" value="ECO:0007669"/>
    <property type="project" value="UniProtKB-KW"/>
</dbReference>
<dbReference type="Pfam" id="PF00156">
    <property type="entry name" value="Pribosyltran"/>
    <property type="match status" value="1"/>
</dbReference>
<dbReference type="InterPro" id="IPR000836">
    <property type="entry name" value="PRTase_dom"/>
</dbReference>
<evidence type="ECO:0000313" key="3">
    <source>
        <dbReference type="EMBL" id="KNY28632.1"/>
    </source>
</evidence>
<keyword evidence="4" id="KW-1185">Reference proteome</keyword>
<dbReference type="InterPro" id="IPR051910">
    <property type="entry name" value="ComF/GntX_DNA_util-trans"/>
</dbReference>
<dbReference type="eggNOG" id="COG1040">
    <property type="taxonomic scope" value="Bacteria"/>
</dbReference>
<dbReference type="InterPro" id="IPR029057">
    <property type="entry name" value="PRTase-like"/>
</dbReference>
<dbReference type="SUPFAM" id="SSF53271">
    <property type="entry name" value="PRTase-like"/>
    <property type="match status" value="1"/>
</dbReference>
<accession>A0A0L6JT87</accession>
<keyword evidence="3" id="KW-0328">Glycosyltransferase</keyword>
<reference evidence="4" key="1">
    <citation type="submission" date="2015-07" db="EMBL/GenBank/DDBJ databases">
        <title>Near-Complete Genome Sequence of the Cellulolytic Bacterium Bacteroides (Pseudobacteroides) cellulosolvens ATCC 35603.</title>
        <authorList>
            <person name="Dassa B."/>
            <person name="Utturkar S.M."/>
            <person name="Klingeman D.M."/>
            <person name="Hurt R.A."/>
            <person name="Keller M."/>
            <person name="Xu J."/>
            <person name="Reddy Y.H.K."/>
            <person name="Borovok I."/>
            <person name="Grinberg I.R."/>
            <person name="Lamed R."/>
            <person name="Zhivin O."/>
            <person name="Bayer E.A."/>
            <person name="Brown S.D."/>
        </authorList>
    </citation>
    <scope>NUCLEOTIDE SEQUENCE [LARGE SCALE GENOMIC DNA]</scope>
    <source>
        <strain evidence="4">DSM 2933</strain>
    </source>
</reference>
<protein>
    <submittedName>
        <fullName evidence="3">Phosphoribosyltransferase</fullName>
    </submittedName>
</protein>
<dbReference type="EMBL" id="LGTC01000001">
    <property type="protein sequence ID" value="KNY28632.1"/>
    <property type="molecule type" value="Genomic_DNA"/>
</dbReference>
<feature type="domain" description="Phosphoribosyltransferase" evidence="2">
    <location>
        <begin position="114"/>
        <end position="196"/>
    </location>
</feature>
<keyword evidence="3" id="KW-0808">Transferase</keyword>
<dbReference type="CDD" id="cd06223">
    <property type="entry name" value="PRTases_typeI"/>
    <property type="match status" value="1"/>
</dbReference>
<dbReference type="PANTHER" id="PTHR47505">
    <property type="entry name" value="DNA UTILIZATION PROTEIN YHGH"/>
    <property type="match status" value="1"/>
</dbReference>
<dbReference type="Gene3D" id="3.40.50.2020">
    <property type="match status" value="1"/>
</dbReference>
<dbReference type="PANTHER" id="PTHR47505:SF1">
    <property type="entry name" value="DNA UTILIZATION PROTEIN YHGH"/>
    <property type="match status" value="1"/>
</dbReference>
<dbReference type="STRING" id="398512.Bccel_3906"/>
<comment type="caution">
    <text evidence="3">The sequence shown here is derived from an EMBL/GenBank/DDBJ whole genome shotgun (WGS) entry which is preliminary data.</text>
</comment>
<dbReference type="AlphaFoldDB" id="A0A0L6JT87"/>
<comment type="similarity">
    <text evidence="1">Belongs to the ComF/GntX family.</text>
</comment>
<sequence>MEFHNKISICNECYGKIPFLDDKLYELGPLYSFDNCICLCEYSGIIKDAIKRYKFYNKPAFYRTFGKLLADKIMKVTQIDNIDIIISIPLNKDRQNQRGYNQSYLISNYISKLLKISEKSYVLGKARNTGVQSLMKRSLRVTNVEGAYKVLYPEKVKGKKVFLIDDILTTGSTLSECSRVLKESGAVEVTAVAIASGKKFT</sequence>
<name>A0A0L6JT87_9FIRM</name>
<evidence type="ECO:0000259" key="2">
    <source>
        <dbReference type="Pfam" id="PF00156"/>
    </source>
</evidence>
<proteinExistence type="inferred from homology"/>